<organism evidence="1 2">
    <name type="scientific">Scutellospora calospora</name>
    <dbReference type="NCBI Taxonomy" id="85575"/>
    <lineage>
        <taxon>Eukaryota</taxon>
        <taxon>Fungi</taxon>
        <taxon>Fungi incertae sedis</taxon>
        <taxon>Mucoromycota</taxon>
        <taxon>Glomeromycotina</taxon>
        <taxon>Glomeromycetes</taxon>
        <taxon>Diversisporales</taxon>
        <taxon>Gigasporaceae</taxon>
        <taxon>Scutellospora</taxon>
    </lineage>
</organism>
<comment type="caution">
    <text evidence="1">The sequence shown here is derived from an EMBL/GenBank/DDBJ whole genome shotgun (WGS) entry which is preliminary data.</text>
</comment>
<gene>
    <name evidence="1" type="ORF">SCALOS_LOCUS1938</name>
</gene>
<sequence length="59" mass="6824">MILIKGDPRFTSIEDMNSKYDRVVASSYYSLAYLIDQLNENSLLKAAKQYDDLFDNPKT</sequence>
<reference evidence="1" key="1">
    <citation type="submission" date="2021-06" db="EMBL/GenBank/DDBJ databases">
        <authorList>
            <person name="Kallberg Y."/>
            <person name="Tangrot J."/>
            <person name="Rosling A."/>
        </authorList>
    </citation>
    <scope>NUCLEOTIDE SEQUENCE</scope>
    <source>
        <strain evidence="1">AU212A</strain>
    </source>
</reference>
<name>A0ACA9KEN9_9GLOM</name>
<dbReference type="Proteomes" id="UP000789860">
    <property type="component" value="Unassembled WGS sequence"/>
</dbReference>
<evidence type="ECO:0000313" key="2">
    <source>
        <dbReference type="Proteomes" id="UP000789860"/>
    </source>
</evidence>
<protein>
    <submittedName>
        <fullName evidence="1">6680_t:CDS:1</fullName>
    </submittedName>
</protein>
<keyword evidence="2" id="KW-1185">Reference proteome</keyword>
<accession>A0ACA9KEN9</accession>
<evidence type="ECO:0000313" key="1">
    <source>
        <dbReference type="EMBL" id="CAG8468842.1"/>
    </source>
</evidence>
<proteinExistence type="predicted"/>
<dbReference type="EMBL" id="CAJVPM010001546">
    <property type="protein sequence ID" value="CAG8468842.1"/>
    <property type="molecule type" value="Genomic_DNA"/>
</dbReference>